<gene>
    <name evidence="2" type="ORF">MEUPH1_LOCUS21738</name>
</gene>
<reference evidence="2 3" key="1">
    <citation type="submission" date="2023-01" db="EMBL/GenBank/DDBJ databases">
        <authorList>
            <person name="Whitehead M."/>
        </authorList>
    </citation>
    <scope>NUCLEOTIDE SEQUENCE [LARGE SCALE GENOMIC DNA]</scope>
</reference>
<organism evidence="2 3">
    <name type="scientific">Macrosiphum euphorbiae</name>
    <name type="common">potato aphid</name>
    <dbReference type="NCBI Taxonomy" id="13131"/>
    <lineage>
        <taxon>Eukaryota</taxon>
        <taxon>Metazoa</taxon>
        <taxon>Ecdysozoa</taxon>
        <taxon>Arthropoda</taxon>
        <taxon>Hexapoda</taxon>
        <taxon>Insecta</taxon>
        <taxon>Pterygota</taxon>
        <taxon>Neoptera</taxon>
        <taxon>Paraneoptera</taxon>
        <taxon>Hemiptera</taxon>
        <taxon>Sternorrhyncha</taxon>
        <taxon>Aphidomorpha</taxon>
        <taxon>Aphidoidea</taxon>
        <taxon>Aphididae</taxon>
        <taxon>Macrosiphini</taxon>
        <taxon>Macrosiphum</taxon>
    </lineage>
</organism>
<sequence>MNQFLLLPAYYLKTNSVIRHFSVIFPGVIVVETKKEPGRSLKMPPALYGLFSVYVTLVVLGTHAITIEELPPGMFSIFFRL</sequence>
<keyword evidence="1" id="KW-0472">Membrane</keyword>
<feature type="transmembrane region" description="Helical" evidence="1">
    <location>
        <begin position="45"/>
        <end position="65"/>
    </location>
</feature>
<feature type="transmembrane region" description="Helical" evidence="1">
    <location>
        <begin position="16"/>
        <end position="33"/>
    </location>
</feature>
<keyword evidence="3" id="KW-1185">Reference proteome</keyword>
<protein>
    <submittedName>
        <fullName evidence="2">Uncharacterized protein</fullName>
    </submittedName>
</protein>
<dbReference type="EMBL" id="CARXXK010000004">
    <property type="protein sequence ID" value="CAI6367241.1"/>
    <property type="molecule type" value="Genomic_DNA"/>
</dbReference>
<accession>A0AAV0XI96</accession>
<name>A0AAV0XI96_9HEMI</name>
<dbReference type="AlphaFoldDB" id="A0AAV0XI96"/>
<proteinExistence type="predicted"/>
<evidence type="ECO:0000313" key="3">
    <source>
        <dbReference type="Proteomes" id="UP001160148"/>
    </source>
</evidence>
<keyword evidence="1" id="KW-1133">Transmembrane helix</keyword>
<keyword evidence="1" id="KW-0812">Transmembrane</keyword>
<comment type="caution">
    <text evidence="2">The sequence shown here is derived from an EMBL/GenBank/DDBJ whole genome shotgun (WGS) entry which is preliminary data.</text>
</comment>
<dbReference type="Proteomes" id="UP001160148">
    <property type="component" value="Unassembled WGS sequence"/>
</dbReference>
<evidence type="ECO:0000256" key="1">
    <source>
        <dbReference type="SAM" id="Phobius"/>
    </source>
</evidence>
<evidence type="ECO:0000313" key="2">
    <source>
        <dbReference type="EMBL" id="CAI6367241.1"/>
    </source>
</evidence>